<dbReference type="AlphaFoldDB" id="A0A8J1UQC4"/>
<gene>
    <name evidence="2" type="ORF">OFUS_LOCUS18573</name>
</gene>
<comment type="caution">
    <text evidence="2">The sequence shown here is derived from an EMBL/GenBank/DDBJ whole genome shotgun (WGS) entry which is preliminary data.</text>
</comment>
<accession>A0A8J1UQC4</accession>
<organism evidence="2 3">
    <name type="scientific">Owenia fusiformis</name>
    <name type="common">Polychaete worm</name>
    <dbReference type="NCBI Taxonomy" id="6347"/>
    <lineage>
        <taxon>Eukaryota</taxon>
        <taxon>Metazoa</taxon>
        <taxon>Spiralia</taxon>
        <taxon>Lophotrochozoa</taxon>
        <taxon>Annelida</taxon>
        <taxon>Polychaeta</taxon>
        <taxon>Sedentaria</taxon>
        <taxon>Canalipalpata</taxon>
        <taxon>Sabellida</taxon>
        <taxon>Oweniida</taxon>
        <taxon>Oweniidae</taxon>
        <taxon>Owenia</taxon>
    </lineage>
</organism>
<evidence type="ECO:0000313" key="3">
    <source>
        <dbReference type="Proteomes" id="UP000749559"/>
    </source>
</evidence>
<dbReference type="Proteomes" id="UP000749559">
    <property type="component" value="Unassembled WGS sequence"/>
</dbReference>
<dbReference type="InterPro" id="IPR050975">
    <property type="entry name" value="Sleep_regulator"/>
</dbReference>
<protein>
    <submittedName>
        <fullName evidence="2">Uncharacterized protein</fullName>
    </submittedName>
</protein>
<keyword evidence="1" id="KW-0732">Signal</keyword>
<dbReference type="EMBL" id="CAIIXF020000009">
    <property type="protein sequence ID" value="CAH1793765.1"/>
    <property type="molecule type" value="Genomic_DNA"/>
</dbReference>
<proteinExistence type="predicted"/>
<name>A0A8J1UQC4_OWEFU</name>
<evidence type="ECO:0000313" key="2">
    <source>
        <dbReference type="EMBL" id="CAH1793765.1"/>
    </source>
</evidence>
<sequence>MNNSNILLMMFVMIMFSSVPEGTGLHCFTCNDAGAETGLGYHPGCADDFNYTSISGCKHTCACMTTCYKIKNEVYVEGSSIGHIFTYTRGCAFSAHPNGCKRTGGIVPSTSTGTVVTTCYCDDDDYCNGATYRKVSVQLTLIGLMMFYIVLS</sequence>
<dbReference type="PANTHER" id="PTHR33562">
    <property type="entry name" value="ATILLA, ISOFORM B-RELATED-RELATED"/>
    <property type="match status" value="1"/>
</dbReference>
<keyword evidence="3" id="KW-1185">Reference proteome</keyword>
<reference evidence="2" key="1">
    <citation type="submission" date="2022-03" db="EMBL/GenBank/DDBJ databases">
        <authorList>
            <person name="Martin C."/>
        </authorList>
    </citation>
    <scope>NUCLEOTIDE SEQUENCE</scope>
</reference>
<evidence type="ECO:0000256" key="1">
    <source>
        <dbReference type="ARBA" id="ARBA00022729"/>
    </source>
</evidence>